<gene>
    <name evidence="1" type="ORF">BM221_008686</name>
</gene>
<accession>A0A2N6NDI6</accession>
<proteinExistence type="predicted"/>
<dbReference type="AlphaFoldDB" id="A0A2N6NDI6"/>
<evidence type="ECO:0000313" key="1">
    <source>
        <dbReference type="EMBL" id="PMB65330.1"/>
    </source>
</evidence>
<organism evidence="1 2">
    <name type="scientific">Beauveria bassiana</name>
    <name type="common">White muscardine disease fungus</name>
    <name type="synonym">Tritirachium shiotae</name>
    <dbReference type="NCBI Taxonomy" id="176275"/>
    <lineage>
        <taxon>Eukaryota</taxon>
        <taxon>Fungi</taxon>
        <taxon>Dikarya</taxon>
        <taxon>Ascomycota</taxon>
        <taxon>Pezizomycotina</taxon>
        <taxon>Sordariomycetes</taxon>
        <taxon>Hypocreomycetidae</taxon>
        <taxon>Hypocreales</taxon>
        <taxon>Cordycipitaceae</taxon>
        <taxon>Beauveria</taxon>
    </lineage>
</organism>
<sequence length="92" mass="9750">MFRPIAISIKVGGGGGLAQGKLRLGIWTFGVAPPHGLADEEQAGASARITVASLLWASTHRRVGSKLITLPMILILGNEWEALVCPRSMKMA</sequence>
<protein>
    <submittedName>
        <fullName evidence="1">Uncharacterized protein</fullName>
    </submittedName>
</protein>
<comment type="caution">
    <text evidence="1">The sequence shown here is derived from an EMBL/GenBank/DDBJ whole genome shotgun (WGS) entry which is preliminary data.</text>
</comment>
<name>A0A2N6NDI6_BEABA</name>
<dbReference type="Proteomes" id="UP000235728">
    <property type="component" value="Unassembled WGS sequence"/>
</dbReference>
<dbReference type="EMBL" id="MRVG01000010">
    <property type="protein sequence ID" value="PMB65330.1"/>
    <property type="molecule type" value="Genomic_DNA"/>
</dbReference>
<reference evidence="1 2" key="1">
    <citation type="journal article" date="2016" name="Appl. Microbiol. Biotechnol.">
        <title>Characterization of T-DNA insertion mutants with decreased virulence in the entomopathogenic fungus Beauveria bassiana JEF-007.</title>
        <authorList>
            <person name="Kim S."/>
            <person name="Lee S.J."/>
            <person name="Nai Y.S."/>
            <person name="Yu J.S."/>
            <person name="Lee M.R."/>
            <person name="Yang Y.T."/>
            <person name="Kim J.S."/>
        </authorList>
    </citation>
    <scope>NUCLEOTIDE SEQUENCE [LARGE SCALE GENOMIC DNA]</scope>
    <source>
        <strain evidence="1 2">JEF-007</strain>
    </source>
</reference>
<evidence type="ECO:0000313" key="2">
    <source>
        <dbReference type="Proteomes" id="UP000235728"/>
    </source>
</evidence>